<evidence type="ECO:0000259" key="12">
    <source>
        <dbReference type="Pfam" id="PF14842"/>
    </source>
</evidence>
<comment type="subcellular location">
    <subcellularLocation>
        <location evidence="1">Bacterial flagellum basal body</location>
    </subcellularLocation>
    <subcellularLocation>
        <location evidence="2">Cell membrane</location>
        <topology evidence="2">Peripheral membrane protein</topology>
        <orientation evidence="2">Cytoplasmic side</orientation>
    </subcellularLocation>
</comment>
<dbReference type="Pfam" id="PF14842">
    <property type="entry name" value="FliG_N"/>
    <property type="match status" value="1"/>
</dbReference>
<evidence type="ECO:0000256" key="9">
    <source>
        <dbReference type="ARBA" id="ARBA00023143"/>
    </source>
</evidence>
<dbReference type="Gene3D" id="1.10.220.30">
    <property type="match status" value="3"/>
</dbReference>
<keyword evidence="6" id="KW-0145">Chemotaxis</keyword>
<evidence type="ECO:0000256" key="6">
    <source>
        <dbReference type="ARBA" id="ARBA00022500"/>
    </source>
</evidence>
<feature type="domain" description="Flagellar motor switch protein FliG N-terminal" evidence="12">
    <location>
        <begin position="18"/>
        <end position="120"/>
    </location>
</feature>
<dbReference type="SUPFAM" id="SSF48029">
    <property type="entry name" value="FliG"/>
    <property type="match status" value="2"/>
</dbReference>
<keyword evidence="7" id="KW-0283">Flagellar rotation</keyword>
<organism evidence="13">
    <name type="scientific">freshwater metagenome</name>
    <dbReference type="NCBI Taxonomy" id="449393"/>
    <lineage>
        <taxon>unclassified sequences</taxon>
        <taxon>metagenomes</taxon>
        <taxon>ecological metagenomes</taxon>
    </lineage>
</organism>
<evidence type="ECO:0000256" key="1">
    <source>
        <dbReference type="ARBA" id="ARBA00004117"/>
    </source>
</evidence>
<dbReference type="AlphaFoldDB" id="A0A6J7GQT6"/>
<evidence type="ECO:0000256" key="2">
    <source>
        <dbReference type="ARBA" id="ARBA00004413"/>
    </source>
</evidence>
<evidence type="ECO:0000259" key="11">
    <source>
        <dbReference type="Pfam" id="PF14841"/>
    </source>
</evidence>
<reference evidence="13" key="1">
    <citation type="submission" date="2020-05" db="EMBL/GenBank/DDBJ databases">
        <authorList>
            <person name="Chiriac C."/>
            <person name="Salcher M."/>
            <person name="Ghai R."/>
            <person name="Kavagutti S V."/>
        </authorList>
    </citation>
    <scope>NUCLEOTIDE SEQUENCE</scope>
</reference>
<proteinExistence type="inferred from homology"/>
<sequence length="349" mass="38928">MSNPVIRLNKLDNVDYDNLKGFEKAAILINYLGSDAAKKLLKHMDDGDIRKLLTIMGKFRIVPISVTKRVLEEYYESISESEEYIFSDKTTTKDTIVDAIGEERARGVLGHLNVSHSARPMLESLEVVDAKSLANFLIHEHPQTVSVILAHLEPEKKGEVLKRLPEALQAEVVLRMANLDHVAPELIAEVDRVLKDELANIGTVEQAALGGVQPVAEMLNVMDKNTEKAIMSRIEERDPILAEEIRKLMFVFEDIVKIDDKGIQTLLKEVPNEKLLLALKTANEEIKNKIFKNISQRAAQLLKDDISNMGPSRLSDVEGAQVEIVNVARRLESEGKILIARGGSEDALV</sequence>
<dbReference type="NCBIfam" id="TIGR00207">
    <property type="entry name" value="fliG"/>
    <property type="match status" value="1"/>
</dbReference>
<dbReference type="GO" id="GO:0006935">
    <property type="term" value="P:chemotaxis"/>
    <property type="evidence" value="ECO:0007669"/>
    <property type="project" value="UniProtKB-KW"/>
</dbReference>
<evidence type="ECO:0000256" key="7">
    <source>
        <dbReference type="ARBA" id="ARBA00022779"/>
    </source>
</evidence>
<dbReference type="Pfam" id="PF01706">
    <property type="entry name" value="FliG_C"/>
    <property type="match status" value="1"/>
</dbReference>
<dbReference type="FunFam" id="1.10.220.30:FF:000001">
    <property type="entry name" value="Flagellar motor switch protein FliG"/>
    <property type="match status" value="1"/>
</dbReference>
<feature type="domain" description="Flagellar motor switch protein FliG middle" evidence="11">
    <location>
        <begin position="131"/>
        <end position="203"/>
    </location>
</feature>
<dbReference type="PANTHER" id="PTHR30534:SF0">
    <property type="entry name" value="FLAGELLAR MOTOR SWITCH PROTEIN FLIG"/>
    <property type="match status" value="1"/>
</dbReference>
<dbReference type="EMBL" id="CAFBMQ010000065">
    <property type="protein sequence ID" value="CAB4906643.1"/>
    <property type="molecule type" value="Genomic_DNA"/>
</dbReference>
<evidence type="ECO:0000256" key="8">
    <source>
        <dbReference type="ARBA" id="ARBA00023136"/>
    </source>
</evidence>
<accession>A0A6J7GQT6</accession>
<dbReference type="GO" id="GO:0071973">
    <property type="term" value="P:bacterial-type flagellum-dependent cell motility"/>
    <property type="evidence" value="ECO:0007669"/>
    <property type="project" value="InterPro"/>
</dbReference>
<keyword evidence="9" id="KW-0975">Bacterial flagellum</keyword>
<evidence type="ECO:0000256" key="5">
    <source>
        <dbReference type="ARBA" id="ARBA00022475"/>
    </source>
</evidence>
<dbReference type="PRINTS" id="PR00954">
    <property type="entry name" value="FLGMOTORFLIG"/>
</dbReference>
<dbReference type="InterPro" id="IPR023087">
    <property type="entry name" value="Flg_Motor_Flig_C"/>
</dbReference>
<dbReference type="InterPro" id="IPR028263">
    <property type="entry name" value="FliG_N"/>
</dbReference>
<dbReference type="InterPro" id="IPR011002">
    <property type="entry name" value="FliG_a-hlx"/>
</dbReference>
<feature type="domain" description="Flagellar motor switch protein FliG C-terminal" evidence="10">
    <location>
        <begin position="233"/>
        <end position="339"/>
    </location>
</feature>
<dbReference type="InterPro" id="IPR000090">
    <property type="entry name" value="Flg_Motor_Flig"/>
</dbReference>
<dbReference type="InterPro" id="IPR032779">
    <property type="entry name" value="FliG_M"/>
</dbReference>
<keyword evidence="5" id="KW-1003">Cell membrane</keyword>
<protein>
    <recommendedName>
        <fullName evidence="4">Flagellar motor switch protein FliG</fullName>
    </recommendedName>
</protein>
<gene>
    <name evidence="13" type="ORF">UFOPK3609_00583</name>
</gene>
<keyword evidence="8" id="KW-0472">Membrane</keyword>
<evidence type="ECO:0000259" key="10">
    <source>
        <dbReference type="Pfam" id="PF01706"/>
    </source>
</evidence>
<dbReference type="GO" id="GO:0003774">
    <property type="term" value="F:cytoskeletal motor activity"/>
    <property type="evidence" value="ECO:0007669"/>
    <property type="project" value="InterPro"/>
</dbReference>
<evidence type="ECO:0000313" key="13">
    <source>
        <dbReference type="EMBL" id="CAB4906643.1"/>
    </source>
</evidence>
<evidence type="ECO:0000256" key="4">
    <source>
        <dbReference type="ARBA" id="ARBA00021870"/>
    </source>
</evidence>
<dbReference type="GO" id="GO:0005886">
    <property type="term" value="C:plasma membrane"/>
    <property type="evidence" value="ECO:0007669"/>
    <property type="project" value="UniProtKB-SubCell"/>
</dbReference>
<name>A0A6J7GQT6_9ZZZZ</name>
<evidence type="ECO:0000256" key="3">
    <source>
        <dbReference type="ARBA" id="ARBA00010299"/>
    </source>
</evidence>
<dbReference type="PANTHER" id="PTHR30534">
    <property type="entry name" value="FLAGELLAR MOTOR SWITCH PROTEIN FLIG"/>
    <property type="match status" value="1"/>
</dbReference>
<dbReference type="PIRSF" id="PIRSF003161">
    <property type="entry name" value="FliG"/>
    <property type="match status" value="1"/>
</dbReference>
<dbReference type="Pfam" id="PF14841">
    <property type="entry name" value="FliG_M"/>
    <property type="match status" value="1"/>
</dbReference>
<dbReference type="GO" id="GO:0009425">
    <property type="term" value="C:bacterial-type flagellum basal body"/>
    <property type="evidence" value="ECO:0007669"/>
    <property type="project" value="UniProtKB-SubCell"/>
</dbReference>
<comment type="similarity">
    <text evidence="3">Belongs to the FliG family.</text>
</comment>